<keyword evidence="1" id="KW-0472">Membrane</keyword>
<keyword evidence="1" id="KW-1133">Transmembrane helix</keyword>
<name>A0ABX1P4D6_9CYAN</name>
<dbReference type="EMBL" id="QMEB01000035">
    <property type="protein sequence ID" value="NMG19206.1"/>
    <property type="molecule type" value="Genomic_DNA"/>
</dbReference>
<dbReference type="RefSeq" id="WP_169154483.1">
    <property type="nucleotide sequence ID" value="NZ_CAWPJE010000407.1"/>
</dbReference>
<dbReference type="Pfam" id="PF13181">
    <property type="entry name" value="TPR_8"/>
    <property type="match status" value="1"/>
</dbReference>
<dbReference type="InterPro" id="IPR027417">
    <property type="entry name" value="P-loop_NTPase"/>
</dbReference>
<dbReference type="InterPro" id="IPR011990">
    <property type="entry name" value="TPR-like_helical_dom_sf"/>
</dbReference>
<feature type="transmembrane region" description="Helical" evidence="1">
    <location>
        <begin position="459"/>
        <end position="484"/>
    </location>
</feature>
<evidence type="ECO:0000313" key="3">
    <source>
        <dbReference type="Proteomes" id="UP000718564"/>
    </source>
</evidence>
<reference evidence="2 3" key="1">
    <citation type="submission" date="2018-06" db="EMBL/GenBank/DDBJ databases">
        <title>Comparative genomics of Brasilonema spp. strains.</title>
        <authorList>
            <person name="Alvarenga D.O."/>
            <person name="Fiore M.F."/>
            <person name="Varani A.M."/>
        </authorList>
    </citation>
    <scope>NUCLEOTIDE SEQUENCE [LARGE SCALE GENOMIC DNA]</scope>
    <source>
        <strain evidence="2 3">SPC951</strain>
    </source>
</reference>
<keyword evidence="3" id="KW-1185">Reference proteome</keyword>
<keyword evidence="1" id="KW-0812">Transmembrane</keyword>
<dbReference type="Gene3D" id="1.25.40.10">
    <property type="entry name" value="Tetratricopeptide repeat domain"/>
    <property type="match status" value="2"/>
</dbReference>
<comment type="caution">
    <text evidence="2">The sequence shown here is derived from an EMBL/GenBank/DDBJ whole genome shotgun (WGS) entry which is preliminary data.</text>
</comment>
<protein>
    <recommendedName>
        <fullName evidence="4">TPR repeat-containing protein</fullName>
    </recommendedName>
</protein>
<organism evidence="2 3">
    <name type="scientific">Brasilonema bromeliae SPC951</name>
    <dbReference type="NCBI Taxonomy" id="385972"/>
    <lineage>
        <taxon>Bacteria</taxon>
        <taxon>Bacillati</taxon>
        <taxon>Cyanobacteriota</taxon>
        <taxon>Cyanophyceae</taxon>
        <taxon>Nostocales</taxon>
        <taxon>Scytonemataceae</taxon>
        <taxon>Brasilonema</taxon>
        <taxon>Bromeliae group (in: Brasilonema)</taxon>
    </lineage>
</organism>
<gene>
    <name evidence="2" type="ORF">DP116_06985</name>
</gene>
<evidence type="ECO:0000256" key="1">
    <source>
        <dbReference type="SAM" id="Phobius"/>
    </source>
</evidence>
<dbReference type="InterPro" id="IPR019734">
    <property type="entry name" value="TPR_rpt"/>
</dbReference>
<dbReference type="SUPFAM" id="SSF48452">
    <property type="entry name" value="TPR-like"/>
    <property type="match status" value="1"/>
</dbReference>
<dbReference type="SMART" id="SM00028">
    <property type="entry name" value="TPR"/>
    <property type="match status" value="5"/>
</dbReference>
<proteinExistence type="predicted"/>
<dbReference type="Proteomes" id="UP000718564">
    <property type="component" value="Unassembled WGS sequence"/>
</dbReference>
<dbReference type="SUPFAM" id="SSF52540">
    <property type="entry name" value="P-loop containing nucleoside triphosphate hydrolases"/>
    <property type="match status" value="1"/>
</dbReference>
<dbReference type="Gene3D" id="3.40.50.300">
    <property type="entry name" value="P-loop containing nucleotide triphosphate hydrolases"/>
    <property type="match status" value="1"/>
</dbReference>
<sequence>MSYSKQSNGYQVGGSLGESASTYVVRRADSQLYSGLKTGKFCYLLNCRQMGKSSLRVQTMARLKKEGVACVAFEMREFCLHEVTEDEFYGGFVSYLVNEFNLEIDLESWWYGHSLIHPALRLTKFIEEILLEQIPQSIVIFADEIDSVLNLSFKDDFFALIRGCYNKRADKLKYNRLTFALLGVATPADLIEDKDNTPFNIESEAIELTGFQLDEATPLEKGFVGISSNPRAVLQEILLWTGGQPFLTQWICQLVSSNLSHIAAGVEADCVATIVRSRILSNWLAQDKQQHLQTIRDRILNNEQLACWSLGMYQKVLQAGELAVDDSPEIMKLRLSSLVIKQEGKLRVYNRIYQSVFDNTWVEKELQNMRPYAEAFAAWEASGRDTSHLLRGDDLGFALAWANGRSLSDKDYQFLVASQELELTQVQQRTEIALLQEKQAQQNFVEAQRKAKRSARLTFASMIASLTMGAITIILTPGPLAILLNNIAFQIYADDHLQTALQVYDLALLIKPAYPEALYTKGRIYEDLQDFDNASNNYESAKDHKFPQAYSELARLHILNKRYSRAVDIISEGLKLRLTDREKYGMFKNLGWAQFELARQGKATYEQAEISLDEAIDLQEESASPHCLLAQLLEAKALKSKSLTEWRKCFELGDSDHPDERKWIEDARQRLRM</sequence>
<evidence type="ECO:0008006" key="4">
    <source>
        <dbReference type="Google" id="ProtNLM"/>
    </source>
</evidence>
<dbReference type="Pfam" id="PF14516">
    <property type="entry name" value="AAA_35"/>
    <property type="match status" value="1"/>
</dbReference>
<evidence type="ECO:0000313" key="2">
    <source>
        <dbReference type="EMBL" id="NMG19206.1"/>
    </source>
</evidence>
<accession>A0ABX1P4D6</accession>